<organism evidence="3 4">
    <name type="scientific">Tetrabaena socialis</name>
    <dbReference type="NCBI Taxonomy" id="47790"/>
    <lineage>
        <taxon>Eukaryota</taxon>
        <taxon>Viridiplantae</taxon>
        <taxon>Chlorophyta</taxon>
        <taxon>core chlorophytes</taxon>
        <taxon>Chlorophyceae</taxon>
        <taxon>CS clade</taxon>
        <taxon>Chlamydomonadales</taxon>
        <taxon>Tetrabaenaceae</taxon>
        <taxon>Tetrabaena</taxon>
    </lineage>
</organism>
<name>A0A2J8A087_9CHLO</name>
<evidence type="ECO:0000259" key="2">
    <source>
        <dbReference type="Pfam" id="PF12499"/>
    </source>
</evidence>
<keyword evidence="4" id="KW-1185">Reference proteome</keyword>
<dbReference type="InterPro" id="IPR024616">
    <property type="entry name" value="Pherophorin"/>
</dbReference>
<feature type="region of interest" description="Disordered" evidence="1">
    <location>
        <begin position="1"/>
        <end position="24"/>
    </location>
</feature>
<feature type="compositionally biased region" description="Basic and acidic residues" evidence="1">
    <location>
        <begin position="7"/>
        <end position="19"/>
    </location>
</feature>
<feature type="domain" description="Pherophorin" evidence="2">
    <location>
        <begin position="73"/>
        <end position="226"/>
    </location>
</feature>
<reference evidence="3 4" key="1">
    <citation type="journal article" date="2017" name="Mol. Biol. Evol.">
        <title>The 4-celled Tetrabaena socialis nuclear genome reveals the essential components for genetic control of cell number at the origin of multicellularity in the volvocine lineage.</title>
        <authorList>
            <person name="Featherston J."/>
            <person name="Arakaki Y."/>
            <person name="Hanschen E.R."/>
            <person name="Ferris P.J."/>
            <person name="Michod R.E."/>
            <person name="Olson B.J.S.C."/>
            <person name="Nozaki H."/>
            <person name="Durand P.M."/>
        </authorList>
    </citation>
    <scope>NUCLEOTIDE SEQUENCE [LARGE SCALE GENOMIC DNA]</scope>
    <source>
        <strain evidence="3 4">NIES-571</strain>
    </source>
</reference>
<comment type="caution">
    <text evidence="3">The sequence shown here is derived from an EMBL/GenBank/DDBJ whole genome shotgun (WGS) entry which is preliminary data.</text>
</comment>
<dbReference type="Pfam" id="PF12499">
    <property type="entry name" value="DUF3707"/>
    <property type="match status" value="1"/>
</dbReference>
<accession>A0A2J8A087</accession>
<evidence type="ECO:0000256" key="1">
    <source>
        <dbReference type="SAM" id="MobiDB-lite"/>
    </source>
</evidence>
<dbReference type="AlphaFoldDB" id="A0A2J8A087"/>
<evidence type="ECO:0000313" key="4">
    <source>
        <dbReference type="Proteomes" id="UP000236333"/>
    </source>
</evidence>
<dbReference type="EMBL" id="PGGS01000271">
    <property type="protein sequence ID" value="PNH05930.1"/>
    <property type="molecule type" value="Genomic_DNA"/>
</dbReference>
<protein>
    <recommendedName>
        <fullName evidence="2">Pherophorin domain-containing protein</fullName>
    </recommendedName>
</protein>
<dbReference type="OrthoDB" id="550745at2759"/>
<gene>
    <name evidence="3" type="ORF">TSOC_007774</name>
</gene>
<evidence type="ECO:0000313" key="3">
    <source>
        <dbReference type="EMBL" id="PNH05930.1"/>
    </source>
</evidence>
<proteinExistence type="predicted"/>
<sequence length="229" mass="24434">MSGTACWHDRGVEPRENSRSAKALPQRATTCADGSLHMAAANVLMVLISQTLASTSATSTGARKLLQMPASGFPHCSCSSYECGCSPYSLEMEEVTMTLASQPSDAMTKTCFAVRARECDASRACCRGLKASVEKLFLETVAVCQKPNISRVELNGLTSGFQWETKEFETAAQKPGHGASSSFVLRLYNLRSNATAFTGSRICVWSGHGCGTRAPLCGTGPGGTCRWVR</sequence>
<dbReference type="Proteomes" id="UP000236333">
    <property type="component" value="Unassembled WGS sequence"/>
</dbReference>